<evidence type="ECO:0000313" key="2">
    <source>
        <dbReference type="EMBL" id="QFQ29725.2"/>
    </source>
</evidence>
<dbReference type="AlphaFoldDB" id="A0A5P8FJJ4"/>
<organism evidence="2 3">
    <name type="scientific">Janibacter melonis</name>
    <dbReference type="NCBI Taxonomy" id="262209"/>
    <lineage>
        <taxon>Bacteria</taxon>
        <taxon>Bacillati</taxon>
        <taxon>Actinomycetota</taxon>
        <taxon>Actinomycetes</taxon>
        <taxon>Micrococcales</taxon>
        <taxon>Intrasporangiaceae</taxon>
        <taxon>Janibacter</taxon>
    </lineage>
</organism>
<dbReference type="GeneID" id="59160375"/>
<feature type="compositionally biased region" description="Basic residues" evidence="1">
    <location>
        <begin position="51"/>
        <end position="60"/>
    </location>
</feature>
<protein>
    <submittedName>
        <fullName evidence="2">Uncharacterized protein</fullName>
    </submittedName>
</protein>
<dbReference type="Proteomes" id="UP000271708">
    <property type="component" value="Chromosome"/>
</dbReference>
<name>A0A5P8FJJ4_9MICO</name>
<gene>
    <name evidence="2" type="ORF">EEW87_004325</name>
</gene>
<evidence type="ECO:0000256" key="1">
    <source>
        <dbReference type="SAM" id="MobiDB-lite"/>
    </source>
</evidence>
<proteinExistence type="predicted"/>
<reference evidence="2 3" key="1">
    <citation type="submission" date="2019-09" db="EMBL/GenBank/DDBJ databases">
        <title>Complete Genome Sequence of Janibacter melonis M714 with both human health impact and industrial applications.</title>
        <authorList>
            <person name="Jin M."/>
            <person name="Zhao Q.R."/>
        </authorList>
    </citation>
    <scope>NUCLEOTIDE SEQUENCE [LARGE SCALE GENOMIC DNA]</scope>
    <source>
        <strain evidence="2 3">M714</strain>
    </source>
</reference>
<dbReference type="EMBL" id="CP044548">
    <property type="protein sequence ID" value="QFQ29725.2"/>
    <property type="molecule type" value="Genomic_DNA"/>
</dbReference>
<dbReference type="RefSeq" id="WP_123091050.1">
    <property type="nucleotide sequence ID" value="NZ_CP044548.2"/>
</dbReference>
<dbReference type="KEGG" id="jme:EEW87_004325"/>
<feature type="region of interest" description="Disordered" evidence="1">
    <location>
        <begin position="36"/>
        <end position="60"/>
    </location>
</feature>
<accession>A0A5P8FJJ4</accession>
<sequence length="60" mass="7056">MSYDPPTEAETKETWRRIGEALAEVHRTVKPVIDRLEAQEHELTSGDAMSTRRHRPRRTR</sequence>
<evidence type="ECO:0000313" key="3">
    <source>
        <dbReference type="Proteomes" id="UP000271708"/>
    </source>
</evidence>